<dbReference type="Gene3D" id="3.40.50.1820">
    <property type="entry name" value="alpha/beta hydrolase"/>
    <property type="match status" value="1"/>
</dbReference>
<dbReference type="InterPro" id="IPR029058">
    <property type="entry name" value="AB_hydrolase_fold"/>
</dbReference>
<gene>
    <name evidence="1" type="ORF">JS756_05110</name>
</gene>
<evidence type="ECO:0000313" key="1">
    <source>
        <dbReference type="EMBL" id="MBN0043491.1"/>
    </source>
</evidence>
<keyword evidence="2" id="KW-1185">Reference proteome</keyword>
<name>A0ABS2VKB7_STRAS</name>
<dbReference type="EMBL" id="JAFFZS010000003">
    <property type="protein sequence ID" value="MBN0043491.1"/>
    <property type="molecule type" value="Genomic_DNA"/>
</dbReference>
<keyword evidence="1" id="KW-0378">Hydrolase</keyword>
<proteinExistence type="predicted"/>
<dbReference type="GO" id="GO:0016787">
    <property type="term" value="F:hydrolase activity"/>
    <property type="evidence" value="ECO:0007669"/>
    <property type="project" value="UniProtKB-KW"/>
</dbReference>
<organism evidence="1 2">
    <name type="scientific">Streptomyces actuosus</name>
    <dbReference type="NCBI Taxonomy" id="1885"/>
    <lineage>
        <taxon>Bacteria</taxon>
        <taxon>Bacillati</taxon>
        <taxon>Actinomycetota</taxon>
        <taxon>Actinomycetes</taxon>
        <taxon>Kitasatosporales</taxon>
        <taxon>Streptomycetaceae</taxon>
        <taxon>Streptomyces</taxon>
    </lineage>
</organism>
<evidence type="ECO:0000313" key="2">
    <source>
        <dbReference type="Proteomes" id="UP000788262"/>
    </source>
</evidence>
<accession>A0ABS2VKB7</accession>
<sequence length="95" mass="10029">MDVGPVWAATMRPADPRGLHRSAVRLRQGSDPIMHSLLEALTIDRVYLQGEHSGALAGEQALRAAGVRVITVPGAGHNVMFDNPDAFAAAVAGQF</sequence>
<reference evidence="1 2" key="1">
    <citation type="submission" date="2021-02" db="EMBL/GenBank/DDBJ databases">
        <title>Whole genome sequencing of Streptomyces actuosus VRA1.</title>
        <authorList>
            <person name="Sen G."/>
            <person name="Sen A."/>
        </authorList>
    </citation>
    <scope>NUCLEOTIDE SEQUENCE [LARGE SCALE GENOMIC DNA]</scope>
    <source>
        <strain evidence="1 2">VRA1</strain>
    </source>
</reference>
<dbReference type="Proteomes" id="UP000788262">
    <property type="component" value="Unassembled WGS sequence"/>
</dbReference>
<comment type="caution">
    <text evidence="1">The sequence shown here is derived from an EMBL/GenBank/DDBJ whole genome shotgun (WGS) entry which is preliminary data.</text>
</comment>
<protein>
    <submittedName>
        <fullName evidence="1">Alpha/beta fold hydrolase</fullName>
    </submittedName>
</protein>
<dbReference type="SUPFAM" id="SSF53474">
    <property type="entry name" value="alpha/beta-Hydrolases"/>
    <property type="match status" value="1"/>
</dbReference>